<dbReference type="InterPro" id="IPR003692">
    <property type="entry name" value="Hydantoinase_B"/>
</dbReference>
<dbReference type="InterPro" id="IPR045079">
    <property type="entry name" value="Oxoprolinase-like"/>
</dbReference>
<dbReference type="Pfam" id="PF02538">
    <property type="entry name" value="Hydantoinase_B"/>
    <property type="match status" value="1"/>
</dbReference>
<accession>A0A5C6DCQ6</accession>
<dbReference type="GO" id="GO:0005829">
    <property type="term" value="C:cytosol"/>
    <property type="evidence" value="ECO:0007669"/>
    <property type="project" value="TreeGrafter"/>
</dbReference>
<dbReference type="InterPro" id="IPR008040">
    <property type="entry name" value="Hydant_A_N"/>
</dbReference>
<feature type="domain" description="Hydantoinase/oxoprolinase N-terminal" evidence="5">
    <location>
        <begin position="169"/>
        <end position="287"/>
    </location>
</feature>
<gene>
    <name evidence="6" type="primary">apc3</name>
    <name evidence="6" type="ORF">Poly41_53850</name>
</gene>
<evidence type="ECO:0000256" key="1">
    <source>
        <dbReference type="ARBA" id="ARBA00010403"/>
    </source>
</evidence>
<feature type="region of interest" description="Disordered" evidence="2">
    <location>
        <begin position="1281"/>
        <end position="1316"/>
    </location>
</feature>
<evidence type="ECO:0000256" key="2">
    <source>
        <dbReference type="SAM" id="MobiDB-lite"/>
    </source>
</evidence>
<feature type="compositionally biased region" description="Polar residues" evidence="2">
    <location>
        <begin position="1301"/>
        <end position="1316"/>
    </location>
</feature>
<feature type="region of interest" description="Disordered" evidence="2">
    <location>
        <begin position="1"/>
        <end position="28"/>
    </location>
</feature>
<feature type="compositionally biased region" description="Polar residues" evidence="2">
    <location>
        <begin position="1"/>
        <end position="13"/>
    </location>
</feature>
<dbReference type="Pfam" id="PF05378">
    <property type="entry name" value="Hydant_A_N"/>
    <property type="match status" value="1"/>
</dbReference>
<dbReference type="EMBL" id="SJPV01000011">
    <property type="protein sequence ID" value="TWU33006.1"/>
    <property type="molecule type" value="Genomic_DNA"/>
</dbReference>
<dbReference type="PANTHER" id="PTHR11365:SF23">
    <property type="entry name" value="HYPOTHETICAL 5-OXOPROLINASE (EUROFUNG)-RELATED"/>
    <property type="match status" value="1"/>
</dbReference>
<name>A0A5C6DCQ6_9BACT</name>
<dbReference type="InterPro" id="IPR002821">
    <property type="entry name" value="Hydantoinase_A"/>
</dbReference>
<dbReference type="GO" id="GO:0016874">
    <property type="term" value="F:ligase activity"/>
    <property type="evidence" value="ECO:0007669"/>
    <property type="project" value="UniProtKB-KW"/>
</dbReference>
<keyword evidence="7" id="KW-1185">Reference proteome</keyword>
<keyword evidence="6" id="KW-0436">Ligase</keyword>
<dbReference type="GO" id="GO:0017168">
    <property type="term" value="F:5-oxoprolinase (ATP-hydrolyzing) activity"/>
    <property type="evidence" value="ECO:0007669"/>
    <property type="project" value="TreeGrafter"/>
</dbReference>
<proteinExistence type="inferred from homology"/>
<dbReference type="Pfam" id="PF01968">
    <property type="entry name" value="Hydantoinase_A"/>
    <property type="match status" value="1"/>
</dbReference>
<dbReference type="OrthoDB" id="9768323at2"/>
<comment type="similarity">
    <text evidence="1">Belongs to the oxoprolinase family.</text>
</comment>
<dbReference type="GO" id="GO:0006749">
    <property type="term" value="P:glutathione metabolic process"/>
    <property type="evidence" value="ECO:0007669"/>
    <property type="project" value="TreeGrafter"/>
</dbReference>
<evidence type="ECO:0000259" key="5">
    <source>
        <dbReference type="Pfam" id="PF05378"/>
    </source>
</evidence>
<reference evidence="6 7" key="1">
    <citation type="submission" date="2019-02" db="EMBL/GenBank/DDBJ databases">
        <title>Deep-cultivation of Planctomycetes and their phenomic and genomic characterization uncovers novel biology.</title>
        <authorList>
            <person name="Wiegand S."/>
            <person name="Jogler M."/>
            <person name="Boedeker C."/>
            <person name="Pinto D."/>
            <person name="Vollmers J."/>
            <person name="Rivas-Marin E."/>
            <person name="Kohn T."/>
            <person name="Peeters S.H."/>
            <person name="Heuer A."/>
            <person name="Rast P."/>
            <person name="Oberbeckmann S."/>
            <person name="Bunk B."/>
            <person name="Jeske O."/>
            <person name="Meyerdierks A."/>
            <person name="Storesund J.E."/>
            <person name="Kallscheuer N."/>
            <person name="Luecker S."/>
            <person name="Lage O.M."/>
            <person name="Pohl T."/>
            <person name="Merkel B.J."/>
            <person name="Hornburger P."/>
            <person name="Mueller R.-W."/>
            <person name="Bruemmer F."/>
            <person name="Labrenz M."/>
            <person name="Spormann A.M."/>
            <person name="Op Den Camp H."/>
            <person name="Overmann J."/>
            <person name="Amann R."/>
            <person name="Jetten M.S.M."/>
            <person name="Mascher T."/>
            <person name="Medema M.H."/>
            <person name="Devos D.P."/>
            <person name="Kaster A.-K."/>
            <person name="Ovreas L."/>
            <person name="Rohde M."/>
            <person name="Galperin M.Y."/>
            <person name="Jogler C."/>
        </authorList>
    </citation>
    <scope>NUCLEOTIDE SEQUENCE [LARGE SCALE GENOMIC DNA]</scope>
    <source>
        <strain evidence="6 7">Poly41</strain>
    </source>
</reference>
<organism evidence="6 7">
    <name type="scientific">Novipirellula artificiosorum</name>
    <dbReference type="NCBI Taxonomy" id="2528016"/>
    <lineage>
        <taxon>Bacteria</taxon>
        <taxon>Pseudomonadati</taxon>
        <taxon>Planctomycetota</taxon>
        <taxon>Planctomycetia</taxon>
        <taxon>Pirellulales</taxon>
        <taxon>Pirellulaceae</taxon>
        <taxon>Novipirellula</taxon>
    </lineage>
</organism>
<comment type="caution">
    <text evidence="6">The sequence shown here is derived from an EMBL/GenBank/DDBJ whole genome shotgun (WGS) entry which is preliminary data.</text>
</comment>
<sequence>MSRNNSISPSRLSDASGVKTGPLSLQDSSCDPRIQVWADVGGTFTDCFVVIAQRRRSAKVLSSGVIRFAVVARSRDGSIKIHPDTTFPNLPDDFWNTSRVSRLEKDGQTTFLGIVTQFDAAESTLRLSPREFSIAAGDVIELAPQIEAPVLATRLLLGTALTTPLPPVDVRLGTTRGTNALLTRRGANTALLVTAGFADVLRIGEQDRPDLFELAICKPPPLTERTVEVVERLDGHGNVLVDLDLEKLRTDLEGLRAARIESLAICLMHAHVSDVHEQAVERLARELGFDQISRSSEVAPLIKLVSRAETTTLDAYLNPILSDYVARVLQQFGGLQTCRLQLMTSAGNLVTAEDFRGRDSILSGPAGGVVALAHVAKAAAVDAAIGLDMGGTSTDVSRFDGRVGRRFESRVAGLRVMTSMMDIQTVAAGGGSICEVLDGRMAVGPDSAGAAPGPACYGRGGPLTVTDINVLLGRLPVDRFPFPLDRDAALRRLEQVAAKLPGIQDLDTLAEGFLQIAITHMAEAVRTVSTAEGNDVRKMSLVGFGGAAAQHLCRIADSLGMTTIIDHPDCSTLSALGMGLADVGRVVTRGIYEPIGHQTRHLLTRISAELRQDALQQLKSEWGNAESACFRYECDIRYVGTESPLAIPMEPSESLVDRFHRMHLKTFGYDRPHRAVELVALRCEATLGSSLNSIVATDAVHESNKLHPTTHHGTIERRDLQAGDQIEAPAMIISNDSTLVVEPNWVGQVLPGGIIRLIHDPADVADVEAVMPHASDDPVLLEVITRRLQGIADAMGEVLRRTSVSVNVKERRDYSCAVFRGDGSLIANAPHVPVHLGAMGHTVRHVMKRYPNMSAGDCYLSNDPFSGGSHLPDVTAVTPVFCDEHVKRGHPDFFVASRAHHAEIGGRTPGSMPPDARSLAEEGVLLRDFAFVRDGTRYENELRKRLQDGPYPSRNVEENLADIAAQQAAGLEGVSGLVEMSRVHSVVEIDRYMQRLLDVAAETAATWIASLPNEPMRFCDELDDGTTIKVCLTRDNQRLTIDFTGTDTVHPFGFNATPSIVNAAVLYVVRSVSGSNLPLCEGVLRDIDLVIPPGLLNPPGDEDPTKCAAVVAGNVETSQRVVDVLLGALHVAAASQGTMNNVLIGDATFGYYETIGGGSGATPFADGVDAVHTHMTNTRITDPEVIEQRLPLRLHRFAIRLGSGGEGRFRGGDGMIREMEFLRPLTLSLITGRRTRDPYGIDGGSSGKRGRNTLVHQGRSIELPWATTIHVEEGDRLILETPGGGGWGSETRRPVPPHENLSIQAPSNQTSNGKER</sequence>
<evidence type="ECO:0000259" key="4">
    <source>
        <dbReference type="Pfam" id="PF02538"/>
    </source>
</evidence>
<dbReference type="EC" id="6.4.1.8" evidence="6"/>
<protein>
    <submittedName>
        <fullName evidence="6">Acetophenone carboxylase gamma subunit</fullName>
        <ecNumber evidence="6">6.4.1.8</ecNumber>
    </submittedName>
</protein>
<dbReference type="PANTHER" id="PTHR11365">
    <property type="entry name" value="5-OXOPROLINASE RELATED"/>
    <property type="match status" value="1"/>
</dbReference>
<dbReference type="Proteomes" id="UP000319143">
    <property type="component" value="Unassembled WGS sequence"/>
</dbReference>
<evidence type="ECO:0000313" key="7">
    <source>
        <dbReference type="Proteomes" id="UP000319143"/>
    </source>
</evidence>
<evidence type="ECO:0000313" key="6">
    <source>
        <dbReference type="EMBL" id="TWU33006.1"/>
    </source>
</evidence>
<dbReference type="RefSeq" id="WP_146530174.1">
    <property type="nucleotide sequence ID" value="NZ_SJPV01000011.1"/>
</dbReference>
<feature type="domain" description="Hydantoinase A/oxoprolinase" evidence="3">
    <location>
        <begin position="307"/>
        <end position="583"/>
    </location>
</feature>
<feature type="domain" description="Hydantoinase B/oxoprolinase" evidence="4">
    <location>
        <begin position="777"/>
        <end position="1289"/>
    </location>
</feature>
<evidence type="ECO:0000259" key="3">
    <source>
        <dbReference type="Pfam" id="PF01968"/>
    </source>
</evidence>